<reference evidence="1" key="1">
    <citation type="submission" date="2020-02" db="EMBL/GenBank/DDBJ databases">
        <title>Genome sequencing of the panga catfish, Pangasius djambal.</title>
        <authorList>
            <person name="Wen M."/>
            <person name="Zahm M."/>
            <person name="Roques C."/>
            <person name="Cabau C."/>
            <person name="Klopp C."/>
            <person name="Donnadieu C."/>
            <person name="Jouanno E."/>
            <person name="Avarre J.-C."/>
            <person name="Campet M."/>
            <person name="Ha T."/>
            <person name="Dugue R."/>
            <person name="Lampietro C."/>
            <person name="Louis A."/>
            <person name="Herpin A."/>
            <person name="Echchiki A."/>
            <person name="Berthelot C."/>
            <person name="Parey E."/>
            <person name="Roest-Crollius H."/>
            <person name="Braasch I."/>
            <person name="Postlethwait J.H."/>
            <person name="Bobe J."/>
            <person name="Montfort J."/>
            <person name="Bouchez O."/>
            <person name="Begum T."/>
            <person name="Schartl M."/>
            <person name="Gustiano R."/>
            <person name="Guiguen Y."/>
        </authorList>
    </citation>
    <scope>NUCLEOTIDE SEQUENCE</scope>
    <source>
        <strain evidence="1">Pdj_M5554</strain>
    </source>
</reference>
<dbReference type="Proteomes" id="UP000830395">
    <property type="component" value="Chromosome 4"/>
</dbReference>
<organism evidence="1 2">
    <name type="scientific">Pangasius djambal</name>
    <dbReference type="NCBI Taxonomy" id="1691987"/>
    <lineage>
        <taxon>Eukaryota</taxon>
        <taxon>Metazoa</taxon>
        <taxon>Chordata</taxon>
        <taxon>Craniata</taxon>
        <taxon>Vertebrata</taxon>
        <taxon>Euteleostomi</taxon>
        <taxon>Actinopterygii</taxon>
        <taxon>Neopterygii</taxon>
        <taxon>Teleostei</taxon>
        <taxon>Ostariophysi</taxon>
        <taxon>Siluriformes</taxon>
        <taxon>Pangasiidae</taxon>
        <taxon>Pangasius</taxon>
    </lineage>
</organism>
<proteinExistence type="predicted"/>
<sequence>MALFQVVITACDFNNNELPFCAFRQDNTDDGDWIRHKGPTPTPGTGPSGDYPDGMGYYIYQEADNISNGQKIRLLSPVLSSTPAQICVQFRYYMYGTPDNNTLTVLAKRPDVEERLWHKIGIQSPSWLGAAITVSKPVEQSVEIVFEAKRGLSSSCDTALDNIKITEGACPGCISQCDFDELDNLCGWTTEVSVPELDGWIFWNGQTDTPGTGPDDDFSKPGLGLYLLMDSMDSEPGASAQLWSPSIPAPSSNCLQLNFHYYMFGTATDMELNVHVVINGGTLGNPVFSLKGNQGQGWKPAEVKYTDTRNIQFVIVGVYGSTEKTDIAIDSVCITTCDAHDSKTFNPTAIHTYTNNPKAHNTPAVNTKALHASAHDSRTHNTSAVNTKALHASAHDSKTNFSYTTNNNTSEVSS</sequence>
<gene>
    <name evidence="1" type="ORF">PDJAM_G00201160</name>
</gene>
<comment type="caution">
    <text evidence="1">The sequence shown here is derived from an EMBL/GenBank/DDBJ whole genome shotgun (WGS) entry which is preliminary data.</text>
</comment>
<protein>
    <submittedName>
        <fullName evidence="1">Uncharacterized protein</fullName>
    </submittedName>
</protein>
<name>A0ACC5Y8X6_9TELE</name>
<evidence type="ECO:0000313" key="2">
    <source>
        <dbReference type="Proteomes" id="UP000830395"/>
    </source>
</evidence>
<accession>A0ACC5Y8X6</accession>
<dbReference type="EMBL" id="CM040978">
    <property type="protein sequence ID" value="MCJ8731576.1"/>
    <property type="molecule type" value="Genomic_DNA"/>
</dbReference>
<keyword evidence="2" id="KW-1185">Reference proteome</keyword>
<evidence type="ECO:0000313" key="1">
    <source>
        <dbReference type="EMBL" id="MCJ8731576.1"/>
    </source>
</evidence>